<dbReference type="Gene3D" id="1.20.120.530">
    <property type="entry name" value="GntR ligand-binding domain-like"/>
    <property type="match status" value="1"/>
</dbReference>
<dbReference type="GO" id="GO:0003677">
    <property type="term" value="F:DNA binding"/>
    <property type="evidence" value="ECO:0007669"/>
    <property type="project" value="UniProtKB-KW"/>
</dbReference>
<dbReference type="Gene3D" id="1.10.10.10">
    <property type="entry name" value="Winged helix-like DNA-binding domain superfamily/Winged helix DNA-binding domain"/>
    <property type="match status" value="1"/>
</dbReference>
<protein>
    <submittedName>
        <fullName evidence="5">GntR family transcriptional regulator</fullName>
    </submittedName>
</protein>
<organism evidence="5 6">
    <name type="scientific">Marinimicrococcus flavescens</name>
    <dbReference type="NCBI Taxonomy" id="3031815"/>
    <lineage>
        <taxon>Bacteria</taxon>
        <taxon>Pseudomonadati</taxon>
        <taxon>Pseudomonadota</taxon>
        <taxon>Alphaproteobacteria</taxon>
        <taxon>Geminicoccales</taxon>
        <taxon>Geminicoccaceae</taxon>
        <taxon>Marinimicrococcus</taxon>
    </lineage>
</organism>
<evidence type="ECO:0000259" key="4">
    <source>
        <dbReference type="PROSITE" id="PS50949"/>
    </source>
</evidence>
<keyword evidence="6" id="KW-1185">Reference proteome</keyword>
<keyword evidence="2" id="KW-0238">DNA-binding</keyword>
<dbReference type="AlphaFoldDB" id="A0AAP4D5E3"/>
<evidence type="ECO:0000256" key="2">
    <source>
        <dbReference type="ARBA" id="ARBA00023125"/>
    </source>
</evidence>
<evidence type="ECO:0000313" key="6">
    <source>
        <dbReference type="Proteomes" id="UP001301140"/>
    </source>
</evidence>
<evidence type="ECO:0000313" key="5">
    <source>
        <dbReference type="EMBL" id="MDF1586779.1"/>
    </source>
</evidence>
<dbReference type="PANTHER" id="PTHR43537:SF50">
    <property type="entry name" value="TRANSCRIPTIONAL REGULATORY PROTEIN"/>
    <property type="match status" value="1"/>
</dbReference>
<gene>
    <name evidence="5" type="ORF">PZ740_10340</name>
</gene>
<dbReference type="Pfam" id="PF07729">
    <property type="entry name" value="FCD"/>
    <property type="match status" value="1"/>
</dbReference>
<dbReference type="EMBL" id="JARGEQ010000092">
    <property type="protein sequence ID" value="MDF1586779.1"/>
    <property type="molecule type" value="Genomic_DNA"/>
</dbReference>
<sequence length="234" mass="26253">MTVLRGAAKPARPSASLKPAQVAARIREMIIQDELPPGAPIRERVLAERLAVSRTPLREALKILSAEGLVELQPRRGAVVTAPGGDEVRELLQLLGVIEAYAGELACASATDEEIREVRALHYEMLAAYTRGDRLGYFHRNQDIHRAIVATTRNRTVIEHHRTLNARVYRVRYICNLRTERWESAIREHEKILAALERRDAQAIAAVLKEHVVRAWDVMQRMFAGEAVPPPDVG</sequence>
<dbReference type="PROSITE" id="PS50949">
    <property type="entry name" value="HTH_GNTR"/>
    <property type="match status" value="1"/>
</dbReference>
<comment type="caution">
    <text evidence="5">The sequence shown here is derived from an EMBL/GenBank/DDBJ whole genome shotgun (WGS) entry which is preliminary data.</text>
</comment>
<dbReference type="SMART" id="SM00895">
    <property type="entry name" value="FCD"/>
    <property type="match status" value="1"/>
</dbReference>
<dbReference type="PANTHER" id="PTHR43537">
    <property type="entry name" value="TRANSCRIPTIONAL REGULATOR, GNTR FAMILY"/>
    <property type="match status" value="1"/>
</dbReference>
<reference evidence="5 6" key="1">
    <citation type="submission" date="2023-03" db="EMBL/GenBank/DDBJ databases">
        <title>YIM 152171 draft genome.</title>
        <authorList>
            <person name="Yang Z."/>
        </authorList>
    </citation>
    <scope>NUCLEOTIDE SEQUENCE [LARGE SCALE GENOMIC DNA]</scope>
    <source>
        <strain evidence="5 6">YIM 152171</strain>
    </source>
</reference>
<keyword evidence="1" id="KW-0805">Transcription regulation</keyword>
<dbReference type="CDD" id="cd07377">
    <property type="entry name" value="WHTH_GntR"/>
    <property type="match status" value="1"/>
</dbReference>
<evidence type="ECO:0000256" key="1">
    <source>
        <dbReference type="ARBA" id="ARBA00023015"/>
    </source>
</evidence>
<name>A0AAP4D5E3_9PROT</name>
<evidence type="ECO:0000256" key="3">
    <source>
        <dbReference type="ARBA" id="ARBA00023163"/>
    </source>
</evidence>
<dbReference type="GO" id="GO:0003700">
    <property type="term" value="F:DNA-binding transcription factor activity"/>
    <property type="evidence" value="ECO:0007669"/>
    <property type="project" value="InterPro"/>
</dbReference>
<accession>A0AAP4D5E3</accession>
<proteinExistence type="predicted"/>
<dbReference type="Proteomes" id="UP001301140">
    <property type="component" value="Unassembled WGS sequence"/>
</dbReference>
<dbReference type="InterPro" id="IPR008920">
    <property type="entry name" value="TF_FadR/GntR_C"/>
</dbReference>
<dbReference type="InterPro" id="IPR000524">
    <property type="entry name" value="Tscrpt_reg_HTH_GntR"/>
</dbReference>
<dbReference type="InterPro" id="IPR036390">
    <property type="entry name" value="WH_DNA-bd_sf"/>
</dbReference>
<dbReference type="SMART" id="SM00345">
    <property type="entry name" value="HTH_GNTR"/>
    <property type="match status" value="1"/>
</dbReference>
<feature type="domain" description="HTH gntR-type" evidence="4">
    <location>
        <begin position="16"/>
        <end position="83"/>
    </location>
</feature>
<dbReference type="InterPro" id="IPR011711">
    <property type="entry name" value="GntR_C"/>
</dbReference>
<dbReference type="InterPro" id="IPR036388">
    <property type="entry name" value="WH-like_DNA-bd_sf"/>
</dbReference>
<dbReference type="PRINTS" id="PR00035">
    <property type="entry name" value="HTHGNTR"/>
</dbReference>
<dbReference type="SUPFAM" id="SSF48008">
    <property type="entry name" value="GntR ligand-binding domain-like"/>
    <property type="match status" value="1"/>
</dbReference>
<dbReference type="Pfam" id="PF00392">
    <property type="entry name" value="GntR"/>
    <property type="match status" value="1"/>
</dbReference>
<dbReference type="SUPFAM" id="SSF46785">
    <property type="entry name" value="Winged helix' DNA-binding domain"/>
    <property type="match status" value="1"/>
</dbReference>
<keyword evidence="3" id="KW-0804">Transcription</keyword>